<organism evidence="1 2">
    <name type="scientific">Roseobacter phage CRP-118</name>
    <dbReference type="NCBI Taxonomy" id="3072843"/>
    <lineage>
        <taxon>Viruses</taxon>
        <taxon>Duplodnaviria</taxon>
        <taxon>Heunggongvirae</taxon>
        <taxon>Uroviricota</taxon>
        <taxon>Caudoviricetes</taxon>
        <taxon>Autographivirales</taxon>
        <taxon>Autographivirales incertae sedis</taxon>
        <taxon>Shangxiadianvirus</taxon>
        <taxon>Shangxiadianvirus CRP118</taxon>
    </lineage>
</organism>
<proteinExistence type="predicted"/>
<name>A0AAX4G2J3_9CAUD</name>
<accession>A0AAX4G2J3</accession>
<dbReference type="Proteomes" id="UP001301582">
    <property type="component" value="Segment"/>
</dbReference>
<dbReference type="EMBL" id="OR420741">
    <property type="protein sequence ID" value="WOZ55664.1"/>
    <property type="molecule type" value="Genomic_DNA"/>
</dbReference>
<gene>
    <name evidence="1" type="ORF">CRP118_gp33</name>
</gene>
<protein>
    <recommendedName>
        <fullName evidence="3">Internal virion protein C</fullName>
    </recommendedName>
</protein>
<reference evidence="1 2" key="1">
    <citation type="submission" date="2023-08" db="EMBL/GenBank/DDBJ databases">
        <authorList>
            <person name="Du S."/>
            <person name="Wu Z."/>
            <person name="Wu Y."/>
            <person name="Yang M."/>
            <person name="Shao J."/>
            <person name="Liu H."/>
            <person name="Zhao Y."/>
            <person name="Zhang Z."/>
        </authorList>
    </citation>
    <scope>NUCLEOTIDE SEQUENCE [LARGE SCALE GENOMIC DNA]</scope>
</reference>
<evidence type="ECO:0000313" key="2">
    <source>
        <dbReference type="Proteomes" id="UP001301582"/>
    </source>
</evidence>
<sequence>MAPRITPDTPQRGASQNLLRVIDSYYRPARDRVGEAAMSQGFRDVSNFFGNEAAKAKKEQLEQIQIKAQQDAMAGLDPDQELSEVRNGFLFRSNSKAYNQAYNETMGKKAAIEFKEQATLEYEKSGLKYSTDPNRFREWMNKKVTGFLKDPEHNNPYFLAGAMPYVQQTTFNMSAAHTGNISRQMEANHLAAIKKQADDIAMGIATGDKTIEEGLAELTKLNGQAYGTGFSGPKARAALLTSYLTVADATDNQAMIDALLAAQESGELKLTPAEWNTVVEQGQGIQRDIQFREAQKERAAKAAREKEEAMVTDVVADFYNNPQNAAVPFKVFLQTPVGDSGQTMADMINGSANTAALMTKAKTAYETINTIYDIPKPVELGNNYAITQAFENSEITDMASMMSWFQTAQKDGLQFNDKNWEHAYGQLEKFGDDEQPYKTQTYKDYKTPALNRIIGALTPEENALSFSFEGEYQGGMSDDIKIRFQGYLDEALGAIPEQSQKDPTLIRKAIELAEQQTMDFYKQNDPTLFNKQFESFTDAVNKGTVSWTSNPYFAQEAARLAEEQAALVAEQTLNMEAARSSETVPFGRTDLDIQKGASVLGISVTENETATSEDYQNMLIDAGRFIGKLNNSRLVEEAVPAMAEEMAARFNIQIPKSSEEYQFFKDDIAALQDESEIKINPEIMQIIEAYFDKLYGL</sequence>
<evidence type="ECO:0000313" key="1">
    <source>
        <dbReference type="EMBL" id="WOZ55664.1"/>
    </source>
</evidence>
<keyword evidence="2" id="KW-1185">Reference proteome</keyword>
<evidence type="ECO:0008006" key="3">
    <source>
        <dbReference type="Google" id="ProtNLM"/>
    </source>
</evidence>